<evidence type="ECO:0000256" key="1">
    <source>
        <dbReference type="ARBA" id="ARBA00023015"/>
    </source>
</evidence>
<keyword evidence="3" id="KW-0804">Transcription</keyword>
<dbReference type="InterPro" id="IPR009057">
    <property type="entry name" value="Homeodomain-like_sf"/>
</dbReference>
<protein>
    <recommendedName>
        <fullName evidence="4">HTH araC/xylS-type domain-containing protein</fullName>
    </recommendedName>
</protein>
<dbReference type="PROSITE" id="PS01124">
    <property type="entry name" value="HTH_ARAC_FAMILY_2"/>
    <property type="match status" value="1"/>
</dbReference>
<evidence type="ECO:0000313" key="6">
    <source>
        <dbReference type="Proteomes" id="UP000005384"/>
    </source>
</evidence>
<comment type="caution">
    <text evidence="5">The sequence shown here is derived from an EMBL/GenBank/DDBJ whole genome shotgun (WGS) entry which is preliminary data.</text>
</comment>
<dbReference type="EMBL" id="ADLN01000028">
    <property type="protein sequence ID" value="EHI60288.1"/>
    <property type="molecule type" value="Genomic_DNA"/>
</dbReference>
<dbReference type="PANTHER" id="PTHR43280">
    <property type="entry name" value="ARAC-FAMILY TRANSCRIPTIONAL REGULATOR"/>
    <property type="match status" value="1"/>
</dbReference>
<dbReference type="SMART" id="SM00342">
    <property type="entry name" value="HTH_ARAC"/>
    <property type="match status" value="1"/>
</dbReference>
<proteinExistence type="predicted"/>
<dbReference type="Gene3D" id="1.10.10.60">
    <property type="entry name" value="Homeodomain-like"/>
    <property type="match status" value="2"/>
</dbReference>
<dbReference type="GO" id="GO:0003700">
    <property type="term" value="F:DNA-binding transcription factor activity"/>
    <property type="evidence" value="ECO:0007669"/>
    <property type="project" value="InterPro"/>
</dbReference>
<dbReference type="Pfam" id="PF12833">
    <property type="entry name" value="HTH_18"/>
    <property type="match status" value="1"/>
</dbReference>
<evidence type="ECO:0000256" key="2">
    <source>
        <dbReference type="ARBA" id="ARBA00023125"/>
    </source>
</evidence>
<dbReference type="InterPro" id="IPR018060">
    <property type="entry name" value="HTH_AraC"/>
</dbReference>
<evidence type="ECO:0000259" key="4">
    <source>
        <dbReference type="PROSITE" id="PS01124"/>
    </source>
</evidence>
<gene>
    <name evidence="5" type="ORF">HMPREF9473_01734</name>
</gene>
<dbReference type="InterPro" id="IPR018062">
    <property type="entry name" value="HTH_AraC-typ_CS"/>
</dbReference>
<sequence>MDKSYAQYTEKLVGEFSIKHKVTEKLEVRNFHLHKQLEMVFTQTGNLKCRFESGVVDVPENGIILFNQMDLHYNFVQEGSGVCDRYVIYFSPGYISGFSTPELNLLECFLPRADNRPVVLSVPKERWQGFIYLLNKMIEYSDINGEDEGTLGSKKMHMKFLLGECLLQINDLSLEQYGARNSITYQNHAQIVYDIYDYVGSHYNEELSMDDVCKLFLIGKTQLYNIFKEISGLTVSEYITEYRITKAKDLLINSECSVEMISQAVGYQNISSFSRAFKSRTGSSPIQYRKKQII</sequence>
<accession>G5IE07</accession>
<dbReference type="SUPFAM" id="SSF46689">
    <property type="entry name" value="Homeodomain-like"/>
    <property type="match status" value="1"/>
</dbReference>
<dbReference type="PROSITE" id="PS00041">
    <property type="entry name" value="HTH_ARAC_FAMILY_1"/>
    <property type="match status" value="1"/>
</dbReference>
<dbReference type="OrthoDB" id="9799319at2"/>
<name>G5IE07_9FIRM</name>
<feature type="domain" description="HTH araC/xylS-type" evidence="4">
    <location>
        <begin position="193"/>
        <end position="291"/>
    </location>
</feature>
<evidence type="ECO:0000313" key="5">
    <source>
        <dbReference type="EMBL" id="EHI60288.1"/>
    </source>
</evidence>
<dbReference type="Proteomes" id="UP000005384">
    <property type="component" value="Unassembled WGS sequence"/>
</dbReference>
<keyword evidence="2" id="KW-0238">DNA-binding</keyword>
<evidence type="ECO:0000256" key="3">
    <source>
        <dbReference type="ARBA" id="ARBA00023163"/>
    </source>
</evidence>
<dbReference type="InterPro" id="IPR020449">
    <property type="entry name" value="Tscrpt_reg_AraC-type_HTH"/>
</dbReference>
<dbReference type="PATRIC" id="fig|742737.3.peg.1758"/>
<keyword evidence="6" id="KW-1185">Reference proteome</keyword>
<dbReference type="AlphaFoldDB" id="G5IE07"/>
<dbReference type="RefSeq" id="WP_006779717.1">
    <property type="nucleotide sequence ID" value="NZ_CP040506.1"/>
</dbReference>
<reference evidence="5 6" key="1">
    <citation type="submission" date="2011-08" db="EMBL/GenBank/DDBJ databases">
        <title>The Genome Sequence of Clostridium hathewayi WAL-18680.</title>
        <authorList>
            <consortium name="The Broad Institute Genome Sequencing Platform"/>
            <person name="Earl A."/>
            <person name="Ward D."/>
            <person name="Feldgarden M."/>
            <person name="Gevers D."/>
            <person name="Finegold S.M."/>
            <person name="Summanen P.H."/>
            <person name="Molitoris D.R."/>
            <person name="Song M."/>
            <person name="Daigneault M."/>
            <person name="Allen-Vercoe E."/>
            <person name="Young S.K."/>
            <person name="Zeng Q."/>
            <person name="Gargeya S."/>
            <person name="Fitzgerald M."/>
            <person name="Haas B."/>
            <person name="Abouelleil A."/>
            <person name="Alvarado L."/>
            <person name="Arachchi H.M."/>
            <person name="Berlin A."/>
            <person name="Brown A."/>
            <person name="Chapman S.B."/>
            <person name="Chen Z."/>
            <person name="Dunbar C."/>
            <person name="Freedman E."/>
            <person name="Gearin G."/>
            <person name="Gellesch M."/>
            <person name="Goldberg J."/>
            <person name="Griggs A."/>
            <person name="Gujja S."/>
            <person name="Heiman D."/>
            <person name="Howarth C."/>
            <person name="Larson L."/>
            <person name="Lui A."/>
            <person name="MacDonald P.J.P."/>
            <person name="Montmayeur A."/>
            <person name="Murphy C."/>
            <person name="Neiman D."/>
            <person name="Pearson M."/>
            <person name="Priest M."/>
            <person name="Roberts A."/>
            <person name="Saif S."/>
            <person name="Shea T."/>
            <person name="Shenoy N."/>
            <person name="Sisk P."/>
            <person name="Stolte C."/>
            <person name="Sykes S."/>
            <person name="Wortman J."/>
            <person name="Nusbaum C."/>
            <person name="Birren B."/>
        </authorList>
    </citation>
    <scope>NUCLEOTIDE SEQUENCE [LARGE SCALE GENOMIC DNA]</scope>
    <source>
        <strain evidence="5 6">WAL-18680</strain>
    </source>
</reference>
<dbReference type="PRINTS" id="PR00032">
    <property type="entry name" value="HTHARAC"/>
</dbReference>
<organism evidence="5 6">
    <name type="scientific">Hungatella hathewayi WAL-18680</name>
    <dbReference type="NCBI Taxonomy" id="742737"/>
    <lineage>
        <taxon>Bacteria</taxon>
        <taxon>Bacillati</taxon>
        <taxon>Bacillota</taxon>
        <taxon>Clostridia</taxon>
        <taxon>Lachnospirales</taxon>
        <taxon>Lachnospiraceae</taxon>
        <taxon>Hungatella</taxon>
    </lineage>
</organism>
<dbReference type="GO" id="GO:0043565">
    <property type="term" value="F:sequence-specific DNA binding"/>
    <property type="evidence" value="ECO:0007669"/>
    <property type="project" value="InterPro"/>
</dbReference>
<dbReference type="PANTHER" id="PTHR43280:SF2">
    <property type="entry name" value="HTH-TYPE TRANSCRIPTIONAL REGULATOR EXSA"/>
    <property type="match status" value="1"/>
</dbReference>
<dbReference type="HOGENOM" id="CLU_000445_88_3_9"/>
<keyword evidence="1" id="KW-0805">Transcription regulation</keyword>